<dbReference type="PATRIC" id="fig|1280952.3.peg.3471"/>
<dbReference type="Gene3D" id="3.10.310.10">
    <property type="entry name" value="Diaminopimelate Epimerase, Chain A, domain 1"/>
    <property type="match status" value="2"/>
</dbReference>
<dbReference type="AlphaFoldDB" id="A0A059F6H3"/>
<comment type="similarity">
    <text evidence="1">Belongs to the PhzF family.</text>
</comment>
<dbReference type="InterPro" id="IPR003719">
    <property type="entry name" value="Phenazine_PhzF-like"/>
</dbReference>
<dbReference type="PANTHER" id="PTHR13774">
    <property type="entry name" value="PHENAZINE BIOSYNTHESIS PROTEIN"/>
    <property type="match status" value="1"/>
</dbReference>
<feature type="active site" evidence="3">
    <location>
        <position position="53"/>
    </location>
</feature>
<dbReference type="PIRSF" id="PIRSF016184">
    <property type="entry name" value="PhzC_PhzF"/>
    <property type="match status" value="1"/>
</dbReference>
<keyword evidence="2" id="KW-0413">Isomerase</keyword>
<dbReference type="SUPFAM" id="SSF54506">
    <property type="entry name" value="Diaminopimelate epimerase-like"/>
    <property type="match status" value="1"/>
</dbReference>
<dbReference type="GO" id="GO:0016853">
    <property type="term" value="F:isomerase activity"/>
    <property type="evidence" value="ECO:0007669"/>
    <property type="project" value="UniProtKB-KW"/>
</dbReference>
<evidence type="ECO:0000313" key="5">
    <source>
        <dbReference type="Proteomes" id="UP000024816"/>
    </source>
</evidence>
<evidence type="ECO:0000256" key="2">
    <source>
        <dbReference type="ARBA" id="ARBA00023235"/>
    </source>
</evidence>
<comment type="caution">
    <text evidence="4">The sequence shown here is derived from an EMBL/GenBank/DDBJ whole genome shotgun (WGS) entry which is preliminary data.</text>
</comment>
<dbReference type="STRING" id="1280952.HJA_17360"/>
<dbReference type="Pfam" id="PF02567">
    <property type="entry name" value="PhzC-PhzF"/>
    <property type="match status" value="1"/>
</dbReference>
<evidence type="ECO:0000256" key="3">
    <source>
        <dbReference type="PIRSR" id="PIRSR016184-1"/>
    </source>
</evidence>
<proteinExistence type="inferred from homology"/>
<accession>A0A059F6H3</accession>
<name>A0A059F6H3_9PROT</name>
<keyword evidence="5" id="KW-1185">Reference proteome</keyword>
<dbReference type="PANTHER" id="PTHR13774:SF17">
    <property type="entry name" value="PHENAZINE BIOSYNTHESIS-LIKE DOMAIN-CONTAINING PROTEIN"/>
    <property type="match status" value="1"/>
</dbReference>
<dbReference type="NCBIfam" id="TIGR00654">
    <property type="entry name" value="PhzF_family"/>
    <property type="match status" value="1"/>
</dbReference>
<dbReference type="GO" id="GO:0005737">
    <property type="term" value="C:cytoplasm"/>
    <property type="evidence" value="ECO:0007669"/>
    <property type="project" value="TreeGrafter"/>
</dbReference>
<dbReference type="EMBL" id="ARYJ01000022">
    <property type="protein sequence ID" value="KCZ82819.1"/>
    <property type="molecule type" value="Genomic_DNA"/>
</dbReference>
<evidence type="ECO:0000256" key="1">
    <source>
        <dbReference type="ARBA" id="ARBA00008270"/>
    </source>
</evidence>
<organism evidence="4 5">
    <name type="scientific">Hyphomonas jannaschiana VP2</name>
    <dbReference type="NCBI Taxonomy" id="1280952"/>
    <lineage>
        <taxon>Bacteria</taxon>
        <taxon>Pseudomonadati</taxon>
        <taxon>Pseudomonadota</taxon>
        <taxon>Alphaproteobacteria</taxon>
        <taxon>Hyphomonadales</taxon>
        <taxon>Hyphomonadaceae</taxon>
        <taxon>Hyphomonas</taxon>
    </lineage>
</organism>
<sequence length="278" mass="30368">MKQEAPMPKFPFYQIDAFASRPFEGNQACVMLLEDFLPDAILQTIAAENNVAETAYLVHRGGNTWALRWFTPAVEVPLCGHATLASAHVLFEEQGFKGEAIHFETVHSGRLVVRRLADGQLEMDFPCGPVQEIPVTDDVAAALGARPVQAWGGMFYAARFETPEDVKALKPDQKALKDLGIPGEGWDRGNFGCFATGGDGVDVTSRFFAPGSGIDEDPATGSWHTMLSRVMHEHTGKTELKCHQAYPDRGAFIDTRLEGDRVKLIGTSVTVIEGSFTL</sequence>
<dbReference type="eggNOG" id="COG0384">
    <property type="taxonomic scope" value="Bacteria"/>
</dbReference>
<protein>
    <submittedName>
        <fullName evidence="4">PhzF family phenazine biosynthesis protein</fullName>
    </submittedName>
</protein>
<reference evidence="4 5" key="1">
    <citation type="journal article" date="2014" name="Antonie Van Leeuwenhoek">
        <title>Hyphomonas beringensis sp. nov. and Hyphomonas chukchiensis sp. nov., isolated from surface seawater of the Bering Sea and Chukchi Sea.</title>
        <authorList>
            <person name="Li C."/>
            <person name="Lai Q."/>
            <person name="Li G."/>
            <person name="Dong C."/>
            <person name="Wang J."/>
            <person name="Liao Y."/>
            <person name="Shao Z."/>
        </authorList>
    </citation>
    <scope>NUCLEOTIDE SEQUENCE [LARGE SCALE GENOMIC DNA]</scope>
    <source>
        <strain evidence="4 5">VP2</strain>
    </source>
</reference>
<evidence type="ECO:0000313" key="4">
    <source>
        <dbReference type="EMBL" id="KCZ82819.1"/>
    </source>
</evidence>
<dbReference type="Proteomes" id="UP000024816">
    <property type="component" value="Unassembled WGS sequence"/>
</dbReference>
<gene>
    <name evidence="4" type="ORF">HJA_17360</name>
</gene>